<dbReference type="SUPFAM" id="SSF53335">
    <property type="entry name" value="S-adenosyl-L-methionine-dependent methyltransferases"/>
    <property type="match status" value="1"/>
</dbReference>
<dbReference type="PIRSF" id="PIRSF000410">
    <property type="entry name" value="CheR"/>
    <property type="match status" value="1"/>
</dbReference>
<dbReference type="Pfam" id="PF03705">
    <property type="entry name" value="CheR_N"/>
    <property type="match status" value="1"/>
</dbReference>
<dbReference type="Proteomes" id="UP001467690">
    <property type="component" value="Unassembled WGS sequence"/>
</dbReference>
<dbReference type="SUPFAM" id="SSF47757">
    <property type="entry name" value="Chemotaxis receptor methyltransferase CheR, N-terminal domain"/>
    <property type="match status" value="1"/>
</dbReference>
<dbReference type="Gene3D" id="1.10.155.10">
    <property type="entry name" value="Chemotaxis receptor methyltransferase CheR, N-terminal domain"/>
    <property type="match status" value="1"/>
</dbReference>
<dbReference type="InterPro" id="IPR029063">
    <property type="entry name" value="SAM-dependent_MTases_sf"/>
</dbReference>
<evidence type="ECO:0000256" key="1">
    <source>
        <dbReference type="ARBA" id="ARBA00001541"/>
    </source>
</evidence>
<evidence type="ECO:0000313" key="7">
    <source>
        <dbReference type="EMBL" id="MER2493807.1"/>
    </source>
</evidence>
<organism evidence="7 8">
    <name type="scientific">Catenovulum sediminis</name>
    <dbReference type="NCBI Taxonomy" id="1740262"/>
    <lineage>
        <taxon>Bacteria</taxon>
        <taxon>Pseudomonadati</taxon>
        <taxon>Pseudomonadota</taxon>
        <taxon>Gammaproteobacteria</taxon>
        <taxon>Alteromonadales</taxon>
        <taxon>Alteromonadaceae</taxon>
        <taxon>Catenovulum</taxon>
    </lineage>
</organism>
<dbReference type="InterPro" id="IPR000780">
    <property type="entry name" value="CheR_MeTrfase"/>
</dbReference>
<comment type="catalytic activity">
    <reaction evidence="1 5">
        <text>L-glutamyl-[protein] + S-adenosyl-L-methionine = [protein]-L-glutamate 5-O-methyl ester + S-adenosyl-L-homocysteine</text>
        <dbReference type="Rhea" id="RHEA:24452"/>
        <dbReference type="Rhea" id="RHEA-COMP:10208"/>
        <dbReference type="Rhea" id="RHEA-COMP:10311"/>
        <dbReference type="ChEBI" id="CHEBI:29973"/>
        <dbReference type="ChEBI" id="CHEBI:57856"/>
        <dbReference type="ChEBI" id="CHEBI:59789"/>
        <dbReference type="ChEBI" id="CHEBI:82795"/>
        <dbReference type="EC" id="2.1.1.80"/>
    </reaction>
</comment>
<keyword evidence="3 5" id="KW-0808">Transferase</keyword>
<dbReference type="InterPro" id="IPR036804">
    <property type="entry name" value="CheR_N_sf"/>
</dbReference>
<comment type="function">
    <text evidence="5">Methylation of the membrane-bound methyl-accepting chemotaxis proteins (MCP) to form gamma-glutamyl methyl ester residues in MCP.</text>
</comment>
<dbReference type="EMBL" id="JBELOE010000270">
    <property type="protein sequence ID" value="MER2493807.1"/>
    <property type="molecule type" value="Genomic_DNA"/>
</dbReference>
<dbReference type="InterPro" id="IPR050903">
    <property type="entry name" value="Bact_Chemotaxis_MeTrfase"/>
</dbReference>
<evidence type="ECO:0000256" key="5">
    <source>
        <dbReference type="PIRNR" id="PIRNR000410"/>
    </source>
</evidence>
<evidence type="ECO:0000256" key="3">
    <source>
        <dbReference type="ARBA" id="ARBA00022679"/>
    </source>
</evidence>
<feature type="domain" description="CheR-type methyltransferase" evidence="6">
    <location>
        <begin position="1"/>
        <end position="272"/>
    </location>
</feature>
<evidence type="ECO:0000256" key="2">
    <source>
        <dbReference type="ARBA" id="ARBA00022603"/>
    </source>
</evidence>
<dbReference type="Pfam" id="PF01739">
    <property type="entry name" value="CheR"/>
    <property type="match status" value="1"/>
</dbReference>
<dbReference type="PROSITE" id="PS50123">
    <property type="entry name" value="CHER"/>
    <property type="match status" value="1"/>
</dbReference>
<evidence type="ECO:0000259" key="6">
    <source>
        <dbReference type="PROSITE" id="PS50123"/>
    </source>
</evidence>
<evidence type="ECO:0000313" key="8">
    <source>
        <dbReference type="Proteomes" id="UP001467690"/>
    </source>
</evidence>
<reference evidence="7 8" key="1">
    <citation type="submission" date="2024-06" db="EMBL/GenBank/DDBJ databases">
        <authorList>
            <person name="Chen R.Y."/>
        </authorList>
    </citation>
    <scope>NUCLEOTIDE SEQUENCE [LARGE SCALE GENOMIC DNA]</scope>
    <source>
        <strain evidence="7 8">D2</strain>
    </source>
</reference>
<gene>
    <name evidence="7" type="ORF">ABS311_18180</name>
</gene>
<dbReference type="RefSeq" id="WP_350402862.1">
    <property type="nucleotide sequence ID" value="NZ_JBELOE010000270.1"/>
</dbReference>
<dbReference type="Gene3D" id="3.40.50.150">
    <property type="entry name" value="Vaccinia Virus protein VP39"/>
    <property type="match status" value="1"/>
</dbReference>
<dbReference type="InterPro" id="IPR022641">
    <property type="entry name" value="CheR_N"/>
</dbReference>
<dbReference type="EC" id="2.1.1.80" evidence="5"/>
<keyword evidence="2 5" id="KW-0489">Methyltransferase</keyword>
<sequence>MSKYEFNFTDDNFKFVVKLLYQHAGIVLGQHKREMAYARLSRRLRKLGLVNFDHYCLYLENNMQTELSHFLNALTTNLTSFFREPHHFKFLSEKLIPDWQKQDKRSLRIWSAGSSTGEEAYSIALTLACKLNLKNWDIKILATDVDSNVLAIGKQAEYSNDRLSAELKRQYSKYLLENKQKTHFRIKPEVRELVHFKRLNLLAEWPMKGKFDLIFCRNVVIYFDKACKNTLIGTFADYLHSQGYLFLGHAESIGREITLFQPLGQTVYQKKD</sequence>
<dbReference type="InterPro" id="IPR022642">
    <property type="entry name" value="CheR_C"/>
</dbReference>
<evidence type="ECO:0000256" key="4">
    <source>
        <dbReference type="ARBA" id="ARBA00022691"/>
    </source>
</evidence>
<keyword evidence="4 5" id="KW-0949">S-adenosyl-L-methionine</keyword>
<name>A0ABV1RMC3_9ALTE</name>
<keyword evidence="8" id="KW-1185">Reference proteome</keyword>
<dbReference type="InterPro" id="IPR026024">
    <property type="entry name" value="Chemotaxis_MeTrfase_CheR"/>
</dbReference>
<accession>A0ABV1RMC3</accession>
<dbReference type="PANTHER" id="PTHR24422">
    <property type="entry name" value="CHEMOTAXIS PROTEIN METHYLTRANSFERASE"/>
    <property type="match status" value="1"/>
</dbReference>
<dbReference type="PRINTS" id="PR00996">
    <property type="entry name" value="CHERMTFRASE"/>
</dbReference>
<dbReference type="SMART" id="SM00138">
    <property type="entry name" value="MeTrc"/>
    <property type="match status" value="1"/>
</dbReference>
<dbReference type="PANTHER" id="PTHR24422:SF19">
    <property type="entry name" value="CHEMOTAXIS PROTEIN METHYLTRANSFERASE"/>
    <property type="match status" value="1"/>
</dbReference>
<proteinExistence type="predicted"/>
<protein>
    <recommendedName>
        <fullName evidence="5">Chemotaxis protein methyltransferase</fullName>
        <ecNumber evidence="5">2.1.1.80</ecNumber>
    </recommendedName>
</protein>
<comment type="caution">
    <text evidence="7">The sequence shown here is derived from an EMBL/GenBank/DDBJ whole genome shotgun (WGS) entry which is preliminary data.</text>
</comment>